<organism evidence="2">
    <name type="scientific">bioreactor metagenome</name>
    <dbReference type="NCBI Taxonomy" id="1076179"/>
    <lineage>
        <taxon>unclassified sequences</taxon>
        <taxon>metagenomes</taxon>
        <taxon>ecological metagenomes</taxon>
    </lineage>
</organism>
<proteinExistence type="predicted"/>
<evidence type="ECO:0000256" key="1">
    <source>
        <dbReference type="SAM" id="Phobius"/>
    </source>
</evidence>
<protein>
    <submittedName>
        <fullName evidence="2">Uncharacterized protein</fullName>
    </submittedName>
</protein>
<feature type="transmembrane region" description="Helical" evidence="1">
    <location>
        <begin position="31"/>
        <end position="48"/>
    </location>
</feature>
<comment type="caution">
    <text evidence="2">The sequence shown here is derived from an EMBL/GenBank/DDBJ whole genome shotgun (WGS) entry which is preliminary data.</text>
</comment>
<name>A0A645DD37_9ZZZZ</name>
<keyword evidence="1" id="KW-1133">Transmembrane helix</keyword>
<accession>A0A645DD37</accession>
<dbReference type="AlphaFoldDB" id="A0A645DD37"/>
<dbReference type="EMBL" id="VSSQ01035153">
    <property type="protein sequence ID" value="MPM87304.1"/>
    <property type="molecule type" value="Genomic_DNA"/>
</dbReference>
<gene>
    <name evidence="2" type="ORF">SDC9_134400</name>
</gene>
<evidence type="ECO:0000313" key="2">
    <source>
        <dbReference type="EMBL" id="MPM87304.1"/>
    </source>
</evidence>
<keyword evidence="1" id="KW-0472">Membrane</keyword>
<sequence length="49" mass="5336">MPQDIDALSGEGFLHHLDDIRQIVAVHGRRVVFVVFLAIAGAVGKILIQ</sequence>
<keyword evidence="1" id="KW-0812">Transmembrane</keyword>
<reference evidence="2" key="1">
    <citation type="submission" date="2019-08" db="EMBL/GenBank/DDBJ databases">
        <authorList>
            <person name="Kucharzyk K."/>
            <person name="Murdoch R.W."/>
            <person name="Higgins S."/>
            <person name="Loffler F."/>
        </authorList>
    </citation>
    <scope>NUCLEOTIDE SEQUENCE</scope>
</reference>